<dbReference type="EMBL" id="OPYN01000238">
    <property type="protein sequence ID" value="SPO64173.1"/>
    <property type="molecule type" value="Genomic_DNA"/>
</dbReference>
<feature type="region of interest" description="Disordered" evidence="1">
    <location>
        <begin position="173"/>
        <end position="212"/>
    </location>
</feature>
<reference evidence="2 3" key="1">
    <citation type="submission" date="2018-02" db="EMBL/GenBank/DDBJ databases">
        <authorList>
            <person name="Dubost A."/>
        </authorList>
    </citation>
    <scope>NUCLEOTIDE SEQUENCE [LARGE SCALE GENOMIC DNA]</scope>
    <source>
        <strain evidence="3">JV551A3</strain>
    </source>
</reference>
<evidence type="ECO:0000256" key="1">
    <source>
        <dbReference type="SAM" id="MobiDB-lite"/>
    </source>
</evidence>
<organism evidence="2 3">
    <name type="scientific">Pseudomonas inefficax</name>
    <dbReference type="NCBI Taxonomy" id="2078786"/>
    <lineage>
        <taxon>Bacteria</taxon>
        <taxon>Pseudomonadati</taxon>
        <taxon>Pseudomonadota</taxon>
        <taxon>Gammaproteobacteria</taxon>
        <taxon>Pseudomonadales</taxon>
        <taxon>Pseudomonadaceae</taxon>
        <taxon>Pseudomonas</taxon>
    </lineage>
</organism>
<dbReference type="AlphaFoldDB" id="A0AAQ1PCZ8"/>
<accession>A0AAQ1PCZ8</accession>
<sequence length="377" mass="40226">MRFLDGLDDTRQGRLTGSSSNAELQRPCLVDGAGEQFIAYGLFHRQTFAGDRRLIDTGLPASHLTVQANAFAGAYPHQGTDGHLSHLHFPPLAIGLAHGGHVGGELHQAADGVACAVQRAGFDQLGDGEQHHHHGRFRPLADQHCASHGNAHQRVDVEVAVFQGDPALLIGTQTTAEDRCQRQHRHRPLRGQRGKMYDFGGDSGNSRQRQRPPAGLGHLWWAGGAFVFGAQRFGFHAQAVDGLLDFSGAVQGMANAKHTVDQVEFQLLDTGQLAQLVLDQGLLGRAVHGLDAETAELGMAAGLSAQLDQGWRSRAATAAVGVVIVLVFVADRLVHGVILNLSLLPSEHPVATIGSSHLLENLLMKIGELAKATDCAV</sequence>
<comment type="caution">
    <text evidence="2">The sequence shown here is derived from an EMBL/GenBank/DDBJ whole genome shotgun (WGS) entry which is preliminary data.</text>
</comment>
<name>A0AAQ1PCZ8_9PSED</name>
<protein>
    <submittedName>
        <fullName evidence="2">Uncharacterized protein</fullName>
    </submittedName>
</protein>
<feature type="non-terminal residue" evidence="2">
    <location>
        <position position="377"/>
    </location>
</feature>
<dbReference type="Proteomes" id="UP000294335">
    <property type="component" value="Unassembled WGS sequence"/>
</dbReference>
<gene>
    <name evidence="2" type="ORF">JV551A3_V1_2380001</name>
</gene>
<evidence type="ECO:0000313" key="2">
    <source>
        <dbReference type="EMBL" id="SPO64173.1"/>
    </source>
</evidence>
<feature type="compositionally biased region" description="Basic residues" evidence="1">
    <location>
        <begin position="182"/>
        <end position="193"/>
    </location>
</feature>
<evidence type="ECO:0000313" key="3">
    <source>
        <dbReference type="Proteomes" id="UP000294335"/>
    </source>
</evidence>
<proteinExistence type="predicted"/>
<dbReference type="AntiFam" id="ANF00076">
    <property type="entry name" value="Shadow ORF (opposite copA)"/>
</dbReference>
<keyword evidence="3" id="KW-1185">Reference proteome</keyword>